<accession>A0A6J7WYL4</accession>
<name>A0A6J7WYL4_9CAUD</name>
<sequence length="144" mass="16235">MTWYANSEGRYGAKGAKGDLGETIVEEYCKTNSIPFEDKNDIVSQVKLKIDCIIDGVAVDVKSNFYEGFLCVELYTVKNGAGWLYTTTADQIYGVDVDTKSVFRYNVEDMLAYVSENKARAKKTKFGDIVMWVPVKSKIIEKLQ</sequence>
<dbReference type="EMBL" id="LR798294">
    <property type="protein sequence ID" value="CAB5221948.1"/>
    <property type="molecule type" value="Genomic_DNA"/>
</dbReference>
<protein>
    <submittedName>
        <fullName evidence="1">Uncharacterized protein</fullName>
    </submittedName>
</protein>
<gene>
    <name evidence="1" type="ORF">UFOVP242_162</name>
</gene>
<reference evidence="1" key="1">
    <citation type="submission" date="2020-05" db="EMBL/GenBank/DDBJ databases">
        <authorList>
            <person name="Chiriac C."/>
            <person name="Salcher M."/>
            <person name="Ghai R."/>
            <person name="Kavagutti S V."/>
        </authorList>
    </citation>
    <scope>NUCLEOTIDE SEQUENCE</scope>
</reference>
<organism evidence="1">
    <name type="scientific">uncultured Caudovirales phage</name>
    <dbReference type="NCBI Taxonomy" id="2100421"/>
    <lineage>
        <taxon>Viruses</taxon>
        <taxon>Duplodnaviria</taxon>
        <taxon>Heunggongvirae</taxon>
        <taxon>Uroviricota</taxon>
        <taxon>Caudoviricetes</taxon>
        <taxon>Peduoviridae</taxon>
        <taxon>Maltschvirus</taxon>
        <taxon>Maltschvirus maltsch</taxon>
    </lineage>
</organism>
<evidence type="ECO:0000313" key="1">
    <source>
        <dbReference type="EMBL" id="CAB5221948.1"/>
    </source>
</evidence>
<proteinExistence type="predicted"/>